<proteinExistence type="predicted"/>
<accession>L0FZ68</accession>
<reference evidence="2" key="1">
    <citation type="submission" date="2012-02" db="EMBL/GenBank/DDBJ databases">
        <title>The complete genome of Echinicola vietnamensis DSM 17526.</title>
        <authorList>
            <person name="Lucas S."/>
            <person name="Copeland A."/>
            <person name="Lapidus A."/>
            <person name="Glavina del Rio T."/>
            <person name="Dalin E."/>
            <person name="Tice H."/>
            <person name="Bruce D."/>
            <person name="Goodwin L."/>
            <person name="Pitluck S."/>
            <person name="Peters L."/>
            <person name="Ovchinnikova G."/>
            <person name="Teshima H."/>
            <person name="Kyrpides N."/>
            <person name="Mavromatis K."/>
            <person name="Ivanova N."/>
            <person name="Brettin T."/>
            <person name="Detter J.C."/>
            <person name="Han C."/>
            <person name="Larimer F."/>
            <person name="Land M."/>
            <person name="Hauser L."/>
            <person name="Markowitz V."/>
            <person name="Cheng J.-F."/>
            <person name="Hugenholtz P."/>
            <person name="Woyke T."/>
            <person name="Wu D."/>
            <person name="Brambilla E."/>
            <person name="Klenk H.-P."/>
            <person name="Eisen J.A."/>
        </authorList>
    </citation>
    <scope>NUCLEOTIDE SEQUENCE [LARGE SCALE GENOMIC DNA]</scope>
    <source>
        <strain evidence="2">DSM 17526 / LMG 23754 / KMM 6221</strain>
    </source>
</reference>
<dbReference type="EMBL" id="CP003346">
    <property type="protein sequence ID" value="AGA79224.1"/>
    <property type="molecule type" value="Genomic_DNA"/>
</dbReference>
<sequence length="315" mass="36599">MKKLIKNTFIIIASFIALDYVIGLALDMTLKNSPDGRFYKIQYTLKECEEDIIIYGSSRAESNYVPRIFEESLGLTCWNSGRGGQSLPFMYAMNEGVTNRHSPKIAIINVEDIFLEYTEEEYSFFDRAAGILRPFYIKHPAVRSIVDRNSYAEPFLNYSKLYAYNSSYYYLFRPYAIEGLDGKLEDDGWKPKHGKLKDENYEQRVVQEKNELNPEYVALFDNFISSLREKGTQVFVITSPNYKEKVISTKTIEYLKNRKDIVFIDYLNDTRFTRNKTFYNDPNHMNLIGAEAFSTDIANKIKSQATYLSASKPLF</sequence>
<protein>
    <recommendedName>
        <fullName evidence="3">SGNH/GDSL hydrolase family protein</fullName>
    </recommendedName>
</protein>
<dbReference type="HOGENOM" id="CLU_074044_0_0_10"/>
<gene>
    <name evidence="1" type="ordered locus">Echvi_2986</name>
</gene>
<dbReference type="eggNOG" id="COG2755">
    <property type="taxonomic scope" value="Bacteria"/>
</dbReference>
<organism evidence="1 2">
    <name type="scientific">Echinicola vietnamensis (strain DSM 17526 / LMG 23754 / KMM 6221)</name>
    <dbReference type="NCBI Taxonomy" id="926556"/>
    <lineage>
        <taxon>Bacteria</taxon>
        <taxon>Pseudomonadati</taxon>
        <taxon>Bacteroidota</taxon>
        <taxon>Cytophagia</taxon>
        <taxon>Cytophagales</taxon>
        <taxon>Cyclobacteriaceae</taxon>
        <taxon>Echinicola</taxon>
    </lineage>
</organism>
<keyword evidence="2" id="KW-1185">Reference proteome</keyword>
<evidence type="ECO:0000313" key="2">
    <source>
        <dbReference type="Proteomes" id="UP000010796"/>
    </source>
</evidence>
<dbReference type="AlphaFoldDB" id="L0FZ68"/>
<dbReference type="OrthoDB" id="869432at2"/>
<dbReference type="STRING" id="926556.Echvi_2986"/>
<name>L0FZ68_ECHVK</name>
<dbReference type="PATRIC" id="fig|926556.3.peg.3153"/>
<evidence type="ECO:0000313" key="1">
    <source>
        <dbReference type="EMBL" id="AGA79224.1"/>
    </source>
</evidence>
<dbReference type="SUPFAM" id="SSF52266">
    <property type="entry name" value="SGNH hydrolase"/>
    <property type="match status" value="1"/>
</dbReference>
<dbReference type="KEGG" id="evi:Echvi_2986"/>
<dbReference type="Proteomes" id="UP000010796">
    <property type="component" value="Chromosome"/>
</dbReference>
<dbReference type="RefSeq" id="WP_015266776.1">
    <property type="nucleotide sequence ID" value="NC_019904.1"/>
</dbReference>
<evidence type="ECO:0008006" key="3">
    <source>
        <dbReference type="Google" id="ProtNLM"/>
    </source>
</evidence>